<dbReference type="PANTHER" id="PTHR47447">
    <property type="entry name" value="OS03G0856100 PROTEIN"/>
    <property type="match status" value="1"/>
</dbReference>
<evidence type="ECO:0000313" key="6">
    <source>
        <dbReference type="Proteomes" id="UP001189429"/>
    </source>
</evidence>
<keyword evidence="1" id="KW-0677">Repeat</keyword>
<evidence type="ECO:0000256" key="3">
    <source>
        <dbReference type="SAM" id="MobiDB-lite"/>
    </source>
</evidence>
<feature type="region of interest" description="Disordered" evidence="3">
    <location>
        <begin position="760"/>
        <end position="784"/>
    </location>
</feature>
<dbReference type="PANTHER" id="PTHR47447:SF17">
    <property type="entry name" value="OS12G0638900 PROTEIN"/>
    <property type="match status" value="1"/>
</dbReference>
<dbReference type="NCBIfam" id="TIGR00756">
    <property type="entry name" value="PPR"/>
    <property type="match status" value="2"/>
</dbReference>
<feature type="region of interest" description="Disordered" evidence="3">
    <location>
        <begin position="1470"/>
        <end position="1491"/>
    </location>
</feature>
<feature type="region of interest" description="Disordered" evidence="3">
    <location>
        <begin position="955"/>
        <end position="1028"/>
    </location>
</feature>
<dbReference type="Pfam" id="PF13041">
    <property type="entry name" value="PPR_2"/>
    <property type="match status" value="1"/>
</dbReference>
<dbReference type="PROSITE" id="PS51375">
    <property type="entry name" value="PPR"/>
    <property type="match status" value="3"/>
</dbReference>
<feature type="compositionally biased region" description="Low complexity" evidence="3">
    <location>
        <begin position="1470"/>
        <end position="1481"/>
    </location>
</feature>
<comment type="caution">
    <text evidence="5">The sequence shown here is derived from an EMBL/GenBank/DDBJ whole genome shotgun (WGS) entry which is preliminary data.</text>
</comment>
<feature type="compositionally biased region" description="Low complexity" evidence="3">
    <location>
        <begin position="987"/>
        <end position="1007"/>
    </location>
</feature>
<feature type="domain" description="Smr" evidence="4">
    <location>
        <begin position="1533"/>
        <end position="1616"/>
    </location>
</feature>
<keyword evidence="6" id="KW-1185">Reference proteome</keyword>
<dbReference type="Proteomes" id="UP001189429">
    <property type="component" value="Unassembled WGS sequence"/>
</dbReference>
<dbReference type="PROSITE" id="PS50828">
    <property type="entry name" value="SMR"/>
    <property type="match status" value="1"/>
</dbReference>
<gene>
    <name evidence="5" type="ORF">PCOR1329_LOCUS26108</name>
</gene>
<evidence type="ECO:0000256" key="2">
    <source>
        <dbReference type="PROSITE-ProRule" id="PRU00708"/>
    </source>
</evidence>
<organism evidence="5 6">
    <name type="scientific">Prorocentrum cordatum</name>
    <dbReference type="NCBI Taxonomy" id="2364126"/>
    <lineage>
        <taxon>Eukaryota</taxon>
        <taxon>Sar</taxon>
        <taxon>Alveolata</taxon>
        <taxon>Dinophyceae</taxon>
        <taxon>Prorocentrales</taxon>
        <taxon>Prorocentraceae</taxon>
        <taxon>Prorocentrum</taxon>
    </lineage>
</organism>
<dbReference type="InterPro" id="IPR002885">
    <property type="entry name" value="PPR_rpt"/>
</dbReference>
<name>A0ABN9S332_9DINO</name>
<proteinExistence type="predicted"/>
<feature type="repeat" description="PPR" evidence="2">
    <location>
        <begin position="1232"/>
        <end position="1266"/>
    </location>
</feature>
<evidence type="ECO:0000313" key="5">
    <source>
        <dbReference type="EMBL" id="CAK0826171.1"/>
    </source>
</evidence>
<accession>A0ABN9S332</accession>
<dbReference type="InterPro" id="IPR036063">
    <property type="entry name" value="Smr_dom_sf"/>
</dbReference>
<sequence>MLRVKEEDCCYEDSKVRVSLSVSKLMDLVVDQFGGPVQYIEQTMTENGDRKKSKNQFGKWLSSELSQTPDVEYVDLNNAVAPDPQWASVWHFGYDRDASTKPPPYAITCKALAAEIGKDGCVTENEPLRAFPRAQDKDYFNLGFVEGAARFAVLLAPLVWLWKQPVAQTVADVFPLLFQSARRVRVVVEGHVTMTAIALRNATLSQRGSIRKARDAITWVGKLQMLKRSGQDPSQVIKTYNGMASSNAQLSGGKRVSVLALVSLGQEAIDVVLNCVSTLGFEHSPWTDDAWSNQKIMPGHVPRLAGNEVWSKRLAVTDESFLVMVRWQSNMQKDKLPGVRRELDKSSMEEAAQLCAMVLSLSKELCSQCPVPFSKMEEVLLIPFIKGRDANMLVALQGLLRSKPQGPVNELHPLFEEVVAAHVDASDVSLTGVAEGELIQADIEKTEYDLFEQKISADLDARSVCARKTRTNAARVSAQERQWCNRRFQAASEVVQQELNKVIAISEFNKGDLAGEFKMYIEQSRICTPLSKRLKDSCWKTSGLFSQAALVGPVKAMKTVDMEMISDVSEAALPPTTDQHAHIVPAQKVMHIGFDACKAILHACLDSLKVPDANISLIDLFPHTGDMIKMFLLSQADVTCPMHMHAIAASDVEVAWLLENIAVWAREKLMDGSLKIRGATPLPEEMPRDMLEAELPLPQLHVCTWNSSVKVDGFAALSLSEQLVDKYLSSPGPSIKIPFEKLWESANMFVNVKEGAASSSTPVKRKDLPMVGASPPDPKKPKLESMDVCSDGLIPISDMASETCSATLPGSSDVLMKDGPIDEDPARQTLTMKHDMVWNVEEGAPVKHEDGEVATMDYKHVAGAVPSHLWGTTSSRIVWAMRWTMSGLAPVRPHVALIKSVKVTAGAALPITKGQPAKDIAAQESAAKSHAWSEAVSSKVKPVIPRDKSLHISQQIAPQSAWLSKGSNSGAADSSKGKPVPRPSQTPTLPHSHTAAAAPAASDGDAPNPKSEIVIFEGPQDMGDGNLSSVKRQRTSNYDIGMPERSGGCQTRLLQAQADFGFLAAEAWKLARKRSPLEGGAAFQEAAERLAEAAEAAGRAATGAAGAAASGLLTQSEAEACRVGFEQHASSPGLASERLSKQHPLSLSARARLGPICCSEATPESFLAAISTCAESSQYTEALDLLGQMPAAGVPVDVTCYNAVLRAYVNGNQLEWVLSLFGDMARVGLVPDVETYNLVLAACESAGQWQHALHYLEGMRSAGLQPDEQTFACAVGACASGDQWQWAVHLVTDMQKQGVVPTHATFSTAIAVCRRCEQAEWAEALTGQMQQAGVAEAPAAPPEPREGRTWVNRVTALQDHGTDLEKARWNVYCDLYGDKQNHPAEHDDAFLEGFFNLLSAWPTDADPDLDAESHGVLAMRVLDLYYGGTPKQKFRWERFCELQSRGGRDPLRQHDAQSLRQFLEQEAAAAASGEETKAVAPAEEEEPSEPLSMDSICKELAKFHDPARLFEEALSHGAFSIHSAGEGRLGNVVDLHGLSEDVAKVAMYYVLRKVLLLPRDNPALREGMTVVVGKGLHSEDGERVLGPAVHKFLREYLLFELEPLEDDMGVITLRAIEIRRVHGEHPFWVAEREKLALGA</sequence>
<dbReference type="InterPro" id="IPR011990">
    <property type="entry name" value="TPR-like_helical_dom_sf"/>
</dbReference>
<feature type="compositionally biased region" description="Polar residues" evidence="3">
    <location>
        <begin position="955"/>
        <end position="972"/>
    </location>
</feature>
<evidence type="ECO:0000259" key="4">
    <source>
        <dbReference type="PROSITE" id="PS50828"/>
    </source>
</evidence>
<evidence type="ECO:0000256" key="1">
    <source>
        <dbReference type="ARBA" id="ARBA00022737"/>
    </source>
</evidence>
<feature type="repeat" description="PPR" evidence="2">
    <location>
        <begin position="1267"/>
        <end position="1301"/>
    </location>
</feature>
<feature type="repeat" description="PPR" evidence="2">
    <location>
        <begin position="1197"/>
        <end position="1231"/>
    </location>
</feature>
<dbReference type="EMBL" id="CAUYUJ010009224">
    <property type="protein sequence ID" value="CAK0826171.1"/>
    <property type="molecule type" value="Genomic_DNA"/>
</dbReference>
<dbReference type="Gene3D" id="3.30.1370.110">
    <property type="match status" value="1"/>
</dbReference>
<dbReference type="InterPro" id="IPR002625">
    <property type="entry name" value="Smr_dom"/>
</dbReference>
<protein>
    <recommendedName>
        <fullName evidence="4">Smr domain-containing protein</fullName>
    </recommendedName>
</protein>
<dbReference type="Gene3D" id="1.25.40.10">
    <property type="entry name" value="Tetratricopeptide repeat domain"/>
    <property type="match status" value="1"/>
</dbReference>
<reference evidence="5" key="1">
    <citation type="submission" date="2023-10" db="EMBL/GenBank/DDBJ databases">
        <authorList>
            <person name="Chen Y."/>
            <person name="Shah S."/>
            <person name="Dougan E. K."/>
            <person name="Thang M."/>
            <person name="Chan C."/>
        </authorList>
    </citation>
    <scope>NUCLEOTIDE SEQUENCE [LARGE SCALE GENOMIC DNA]</scope>
</reference>
<dbReference type="SUPFAM" id="SSF160443">
    <property type="entry name" value="SMR domain-like"/>
    <property type="match status" value="1"/>
</dbReference>